<reference evidence="2 3" key="1">
    <citation type="submission" date="2020-04" db="EMBL/GenBank/DDBJ databases">
        <title>Genome sequence of Altibacter aquimarinus strain ALE3EI.</title>
        <authorList>
            <person name="Oh H.-M."/>
            <person name="Jang D."/>
        </authorList>
    </citation>
    <scope>NUCLEOTIDE SEQUENCE [LARGE SCALE GENOMIC DNA]</scope>
    <source>
        <strain evidence="2 3">ALE3EI</strain>
    </source>
</reference>
<evidence type="ECO:0000313" key="3">
    <source>
        <dbReference type="Proteomes" id="UP000515514"/>
    </source>
</evidence>
<organism evidence="2 3">
    <name type="scientific">Constantimarinum furrinae</name>
    <dbReference type="NCBI Taxonomy" id="2562285"/>
    <lineage>
        <taxon>Bacteria</taxon>
        <taxon>Pseudomonadati</taxon>
        <taxon>Bacteroidota</taxon>
        <taxon>Flavobacteriia</taxon>
        <taxon>Flavobacteriales</taxon>
        <taxon>Flavobacteriaceae</taxon>
        <taxon>Altibacter/Constantimarinum group</taxon>
        <taxon>Constantimarinum</taxon>
    </lineage>
</organism>
<dbReference type="PROSITE" id="PS51257">
    <property type="entry name" value="PROKAR_LIPOPROTEIN"/>
    <property type="match status" value="1"/>
</dbReference>
<proteinExistence type="predicted"/>
<keyword evidence="3" id="KW-1185">Reference proteome</keyword>
<evidence type="ECO:0000313" key="2">
    <source>
        <dbReference type="EMBL" id="QNJ97310.1"/>
    </source>
</evidence>
<keyword evidence="1" id="KW-0732">Signal</keyword>
<dbReference type="EMBL" id="CP052909">
    <property type="protein sequence ID" value="QNJ97310.1"/>
    <property type="molecule type" value="Genomic_DNA"/>
</dbReference>
<dbReference type="AlphaFoldDB" id="A0A7G8PSJ4"/>
<dbReference type="Proteomes" id="UP000515514">
    <property type="component" value="Chromosome"/>
</dbReference>
<protein>
    <submittedName>
        <fullName evidence="2">Uncharacterized protein</fullName>
    </submittedName>
</protein>
<name>A0A7G8PSJ4_9FLAO</name>
<gene>
    <name evidence="2" type="ORF">ALE3EI_0734</name>
</gene>
<dbReference type="KEGG" id="alti:ALE3EI_0734"/>
<evidence type="ECO:0000256" key="1">
    <source>
        <dbReference type="SAM" id="SignalP"/>
    </source>
</evidence>
<dbReference type="RefSeq" id="WP_186990964.1">
    <property type="nucleotide sequence ID" value="NZ_CP052909.1"/>
</dbReference>
<feature type="chain" id="PRO_5028958886" evidence="1">
    <location>
        <begin position="18"/>
        <end position="121"/>
    </location>
</feature>
<feature type="signal peptide" evidence="1">
    <location>
        <begin position="1"/>
        <end position="17"/>
    </location>
</feature>
<accession>A0A7G8PSJ4</accession>
<sequence length="121" mass="13607">MTLLKTFLLVISIGLTACCGSTKTTEGTANDNMNDNAMQDQKMVEAGFMKGVIVASTKEGDCPYTIKVIENNDYNYELDPINMEKTYMKDGMEVWFKFTGLRMPNRCTKANPVSLTEIQKR</sequence>